<organism evidence="1 2">
    <name type="scientific">Salinimicrobium flavum</name>
    <dbReference type="NCBI Taxonomy" id="1737065"/>
    <lineage>
        <taxon>Bacteria</taxon>
        <taxon>Pseudomonadati</taxon>
        <taxon>Bacteroidota</taxon>
        <taxon>Flavobacteriia</taxon>
        <taxon>Flavobacteriales</taxon>
        <taxon>Flavobacteriaceae</taxon>
        <taxon>Salinimicrobium</taxon>
    </lineage>
</organism>
<protein>
    <submittedName>
        <fullName evidence="1">Uncharacterized protein</fullName>
    </submittedName>
</protein>
<accession>A0ABW5J058</accession>
<evidence type="ECO:0000313" key="2">
    <source>
        <dbReference type="Proteomes" id="UP001597468"/>
    </source>
</evidence>
<dbReference type="EMBL" id="JBHULT010000010">
    <property type="protein sequence ID" value="MFD2518672.1"/>
    <property type="molecule type" value="Genomic_DNA"/>
</dbReference>
<gene>
    <name evidence="1" type="ORF">ACFSTG_12250</name>
</gene>
<proteinExistence type="predicted"/>
<name>A0ABW5J058_9FLAO</name>
<sequence length="83" mass="10065">MEQMVYPGKIHDKEEQIAFVKKWLDELYRSEVFFSFSLYTLELSRRFKSSYSTYFKTGNHSELEQLFKLSENLEKRLLQEGEL</sequence>
<comment type="caution">
    <text evidence="1">The sequence shown here is derived from an EMBL/GenBank/DDBJ whole genome shotgun (WGS) entry which is preliminary data.</text>
</comment>
<dbReference type="Proteomes" id="UP001597468">
    <property type="component" value="Unassembled WGS sequence"/>
</dbReference>
<dbReference type="RefSeq" id="WP_380753198.1">
    <property type="nucleotide sequence ID" value="NZ_JBHULT010000010.1"/>
</dbReference>
<keyword evidence="2" id="KW-1185">Reference proteome</keyword>
<reference evidence="2" key="1">
    <citation type="journal article" date="2019" name="Int. J. Syst. Evol. Microbiol.">
        <title>The Global Catalogue of Microorganisms (GCM) 10K type strain sequencing project: providing services to taxonomists for standard genome sequencing and annotation.</title>
        <authorList>
            <consortium name="The Broad Institute Genomics Platform"/>
            <consortium name="The Broad Institute Genome Sequencing Center for Infectious Disease"/>
            <person name="Wu L."/>
            <person name="Ma J."/>
        </authorList>
    </citation>
    <scope>NUCLEOTIDE SEQUENCE [LARGE SCALE GENOMIC DNA]</scope>
    <source>
        <strain evidence="2">KCTC 42585</strain>
    </source>
</reference>
<evidence type="ECO:0000313" key="1">
    <source>
        <dbReference type="EMBL" id="MFD2518672.1"/>
    </source>
</evidence>